<protein>
    <submittedName>
        <fullName evidence="2">Uncharacterized protein</fullName>
    </submittedName>
</protein>
<keyword evidence="1" id="KW-0175">Coiled coil</keyword>
<keyword evidence="3" id="KW-1185">Reference proteome</keyword>
<feature type="coiled-coil region" evidence="1">
    <location>
        <begin position="143"/>
        <end position="170"/>
    </location>
</feature>
<evidence type="ECO:0000313" key="2">
    <source>
        <dbReference type="EMBL" id="QNM85816.1"/>
    </source>
</evidence>
<dbReference type="RefSeq" id="WP_187482717.1">
    <property type="nucleotide sequence ID" value="NZ_CP060695.1"/>
</dbReference>
<dbReference type="KEGG" id="ppec:H9W90_01465"/>
<evidence type="ECO:0000313" key="3">
    <source>
        <dbReference type="Proteomes" id="UP000515808"/>
    </source>
</evidence>
<dbReference type="AlphaFoldDB" id="A0A7G9LB17"/>
<accession>A0A7G9LB17</accession>
<organism evidence="2 3">
    <name type="scientific">Polaribacter pectinis</name>
    <dbReference type="NCBI Taxonomy" id="2738844"/>
    <lineage>
        <taxon>Bacteria</taxon>
        <taxon>Pseudomonadati</taxon>
        <taxon>Bacteroidota</taxon>
        <taxon>Flavobacteriia</taxon>
        <taxon>Flavobacteriales</taxon>
        <taxon>Flavobacteriaceae</taxon>
    </lineage>
</organism>
<feature type="coiled-coil region" evidence="1">
    <location>
        <begin position="45"/>
        <end position="72"/>
    </location>
</feature>
<reference evidence="2 3" key="1">
    <citation type="submission" date="2020-08" db="EMBL/GenBank/DDBJ databases">
        <title>Polaribacter sp. L12M9 isolated from gut of the Korean scallop.</title>
        <authorList>
            <person name="Jeong Y.S."/>
        </authorList>
    </citation>
    <scope>NUCLEOTIDE SEQUENCE [LARGE SCALE GENOMIC DNA]</scope>
    <source>
        <strain evidence="2 3">L12M9</strain>
    </source>
</reference>
<sequence length="171" mass="19937">MTKKQEQTASFMVRFNQQIFEEKGESSVQWRGKISHIQDGEEQRFTDFNDALSFMQQKLAELTEEATKHESSEKQETILDKSLSMWKTIKNVGPQIIKDTLKDPKKQLTNLQDEIQGKISSFGEEIGEKVHINEWRNASRSDFNKIQNQIQDLSSEMKKLTSKIDKLNKKK</sequence>
<gene>
    <name evidence="2" type="ORF">H9W90_01465</name>
</gene>
<dbReference type="EMBL" id="CP060695">
    <property type="protein sequence ID" value="QNM85816.1"/>
    <property type="molecule type" value="Genomic_DNA"/>
</dbReference>
<name>A0A7G9LB17_9FLAO</name>
<proteinExistence type="predicted"/>
<evidence type="ECO:0000256" key="1">
    <source>
        <dbReference type="SAM" id="Coils"/>
    </source>
</evidence>
<dbReference type="Proteomes" id="UP000515808">
    <property type="component" value="Chromosome"/>
</dbReference>